<dbReference type="GeneID" id="22584847"/>
<protein>
    <submittedName>
        <fullName evidence="1">Uncharacterized protein</fullName>
    </submittedName>
</protein>
<dbReference type="VEuPathDB" id="FungiDB:PADG_06037"/>
<accession>C1GFK1</accession>
<dbReference type="AlphaFoldDB" id="C1GFK1"/>
<gene>
    <name evidence="1" type="ORF">PADG_06037</name>
</gene>
<name>C1GFK1_PARBD</name>
<proteinExistence type="predicted"/>
<dbReference type="KEGG" id="pbn:PADG_06037"/>
<sequence length="97" mass="10912">MRNVLIRGHRHSLGHFVADSKSLGEHQWLVPKGRSLGLGNNRLPVIVDQDPRRATQQEEETDLIPIHKPGGSYILGKYNDYVLASWRCSSAPEALTR</sequence>
<dbReference type="EMBL" id="KN275963">
    <property type="protein sequence ID" value="EEH49958.2"/>
    <property type="molecule type" value="Genomic_DNA"/>
</dbReference>
<organism evidence="1 2">
    <name type="scientific">Paracoccidioides brasiliensis (strain Pb18)</name>
    <dbReference type="NCBI Taxonomy" id="502780"/>
    <lineage>
        <taxon>Eukaryota</taxon>
        <taxon>Fungi</taxon>
        <taxon>Dikarya</taxon>
        <taxon>Ascomycota</taxon>
        <taxon>Pezizomycotina</taxon>
        <taxon>Eurotiomycetes</taxon>
        <taxon>Eurotiomycetidae</taxon>
        <taxon>Onygenales</taxon>
        <taxon>Ajellomycetaceae</taxon>
        <taxon>Paracoccidioides</taxon>
    </lineage>
</organism>
<evidence type="ECO:0000313" key="2">
    <source>
        <dbReference type="Proteomes" id="UP000001628"/>
    </source>
</evidence>
<reference evidence="1 2" key="1">
    <citation type="journal article" date="2011" name="PLoS Genet.">
        <title>Comparative genomic analysis of human fungal pathogens causing paracoccidioidomycosis.</title>
        <authorList>
            <person name="Desjardins C.A."/>
            <person name="Champion M.D."/>
            <person name="Holder J.W."/>
            <person name="Muszewska A."/>
            <person name="Goldberg J."/>
            <person name="Bailao A.M."/>
            <person name="Brigido M.M."/>
            <person name="Ferreira M.E."/>
            <person name="Garcia A.M."/>
            <person name="Grynberg M."/>
            <person name="Gujja S."/>
            <person name="Heiman D.I."/>
            <person name="Henn M.R."/>
            <person name="Kodira C.D."/>
            <person name="Leon-Narvaez H."/>
            <person name="Longo L.V."/>
            <person name="Ma L.J."/>
            <person name="Malavazi I."/>
            <person name="Matsuo A.L."/>
            <person name="Morais F.V."/>
            <person name="Pereira M."/>
            <person name="Rodriguez-Brito S."/>
            <person name="Sakthikumar S."/>
            <person name="Salem-Izacc S.M."/>
            <person name="Sykes S.M."/>
            <person name="Teixeira M.M."/>
            <person name="Vallejo M.C."/>
            <person name="Walter M.E."/>
            <person name="Yandava C."/>
            <person name="Young S."/>
            <person name="Zeng Q."/>
            <person name="Zucker J."/>
            <person name="Felipe M.S."/>
            <person name="Goldman G.H."/>
            <person name="Haas B.J."/>
            <person name="McEwen J.G."/>
            <person name="Nino-Vega G."/>
            <person name="Puccia R."/>
            <person name="San-Blas G."/>
            <person name="Soares C.M."/>
            <person name="Birren B.W."/>
            <person name="Cuomo C.A."/>
        </authorList>
    </citation>
    <scope>NUCLEOTIDE SEQUENCE [LARGE SCALE GENOMIC DNA]</scope>
    <source>
        <strain evidence="1 2">Pb18</strain>
    </source>
</reference>
<dbReference type="RefSeq" id="XP_010761311.1">
    <property type="nucleotide sequence ID" value="XM_010763009.1"/>
</dbReference>
<dbReference type="Proteomes" id="UP000001628">
    <property type="component" value="Unassembled WGS sequence"/>
</dbReference>
<dbReference type="InParanoid" id="C1GFK1"/>
<dbReference type="HOGENOM" id="CLU_2347316_0_0_1"/>
<evidence type="ECO:0000313" key="1">
    <source>
        <dbReference type="EMBL" id="EEH49958.2"/>
    </source>
</evidence>
<keyword evidence="2" id="KW-1185">Reference proteome</keyword>